<dbReference type="GO" id="GO:0005886">
    <property type="term" value="C:plasma membrane"/>
    <property type="evidence" value="ECO:0007669"/>
    <property type="project" value="TreeGrafter"/>
</dbReference>
<dbReference type="SUPFAM" id="SSF160246">
    <property type="entry name" value="EspE N-terminal domain-like"/>
    <property type="match status" value="1"/>
</dbReference>
<keyword evidence="2" id="KW-0813">Transport</keyword>
<protein>
    <recommendedName>
        <fullName evidence="7">protein-secreting ATPase</fullName>
        <ecNumber evidence="7">7.4.2.8</ecNumber>
    </recommendedName>
</protein>
<dbReference type="AlphaFoldDB" id="A0A0L6W5D3"/>
<dbReference type="GO" id="GO:0016887">
    <property type="term" value="F:ATP hydrolysis activity"/>
    <property type="evidence" value="ECO:0007669"/>
    <property type="project" value="TreeGrafter"/>
</dbReference>
<dbReference type="Gene3D" id="3.30.300.160">
    <property type="entry name" value="Type II secretion system, protein E, N-terminal domain"/>
    <property type="match status" value="1"/>
</dbReference>
<dbReference type="InterPro" id="IPR037257">
    <property type="entry name" value="T2SS_E_N_sf"/>
</dbReference>
<dbReference type="InterPro" id="IPR003593">
    <property type="entry name" value="AAA+_ATPase"/>
</dbReference>
<sequence length="567" mass="62818">MYNGEKLLLGDLLVKSGLITRQQLLLALEKQKLSGERLGKILIERNYISETDLLDVLQEQLGIPKVDLFHTALDPETVRSVPEQLARRYQAVAVKKEGRRLTVAMADPINIFAIDDLKLATGCEIVPCLALEDDIMKVINQYYGLENIDEAFENVEVGATQEYREIYDIDEVDEGLVDDAPIVRVVNSIISQAIKARASDIHIEPQEKGLRVRYRIDGVLQEVMSPPKHVQASIISRLKIMAQLDIAERRIPQDGRIEIAVNNRPIDLRISTLPTIFGEKAVIRILDKGNFLVGIDQLGFLPDTKDRFRKLIRQSYGMILVTGPTGCGKTTTLYSALSELNSVDKNIITVEDPVEYRLPGINQVQINPKAGLTFANGLRSILRQDPNIIMVGEIRDLETADIAIRAALTGHLVLSTMHTNDAAGALTRLIDMGVEPFLVASAVIGVVAQRLVRTVCPNCRESYQVPAAAPERLALQIPDEEALVLYRGRGCGQCNNTGYHGRLAIHEIMEVTPKIRELVNKKASTDIIKEAAVGQGMRTLMEDGRAKVLSGGTTWQEVLRAAFVDEK</sequence>
<dbReference type="FunFam" id="3.30.450.90:FF:000001">
    <property type="entry name" value="Type II secretion system ATPase GspE"/>
    <property type="match status" value="1"/>
</dbReference>
<dbReference type="GO" id="GO:0015628">
    <property type="term" value="P:protein secretion by the type II secretion system"/>
    <property type="evidence" value="ECO:0007669"/>
    <property type="project" value="InterPro"/>
</dbReference>
<dbReference type="InterPro" id="IPR001482">
    <property type="entry name" value="T2SS/T4SS_dom"/>
</dbReference>
<dbReference type="EC" id="7.4.2.8" evidence="7"/>
<evidence type="ECO:0000256" key="2">
    <source>
        <dbReference type="ARBA" id="ARBA00022448"/>
    </source>
</evidence>
<evidence type="ECO:0000256" key="7">
    <source>
        <dbReference type="ARBA" id="ARBA00024382"/>
    </source>
</evidence>
<dbReference type="NCBIfam" id="TIGR02533">
    <property type="entry name" value="type_II_gspE"/>
    <property type="match status" value="1"/>
</dbReference>
<feature type="domain" description="AAA+ ATPase" evidence="9">
    <location>
        <begin position="315"/>
        <end position="436"/>
    </location>
</feature>
<dbReference type="Proteomes" id="UP000037175">
    <property type="component" value="Unassembled WGS sequence"/>
</dbReference>
<evidence type="ECO:0000313" key="11">
    <source>
        <dbReference type="Proteomes" id="UP000037175"/>
    </source>
</evidence>
<keyword evidence="6" id="KW-1278">Translocase</keyword>
<evidence type="ECO:0000259" key="9">
    <source>
        <dbReference type="SMART" id="SM00382"/>
    </source>
</evidence>
<dbReference type="FunFam" id="3.30.300.160:FF:000002">
    <property type="entry name" value="Type II secretion system protein E"/>
    <property type="match status" value="1"/>
</dbReference>
<dbReference type="Gene3D" id="3.40.50.300">
    <property type="entry name" value="P-loop containing nucleotide triphosphate hydrolases"/>
    <property type="match status" value="1"/>
</dbReference>
<dbReference type="InterPro" id="IPR007831">
    <property type="entry name" value="T2SS_GspE_N"/>
</dbReference>
<evidence type="ECO:0000256" key="8">
    <source>
        <dbReference type="ARBA" id="ARBA00034006"/>
    </source>
</evidence>
<dbReference type="PANTHER" id="PTHR30258:SF1">
    <property type="entry name" value="PROTEIN TRANSPORT PROTEIN HOFB HOMOLOG"/>
    <property type="match status" value="1"/>
</dbReference>
<keyword evidence="5" id="KW-0653">Protein transport</keyword>
<dbReference type="Pfam" id="PF05157">
    <property type="entry name" value="MshEN"/>
    <property type="match status" value="1"/>
</dbReference>
<dbReference type="SMART" id="SM00382">
    <property type="entry name" value="AAA"/>
    <property type="match status" value="1"/>
</dbReference>
<proteinExistence type="inferred from homology"/>
<dbReference type="Pfam" id="PF00437">
    <property type="entry name" value="T2SSE"/>
    <property type="match status" value="1"/>
</dbReference>
<dbReference type="EMBL" id="LGTE01000002">
    <property type="protein sequence ID" value="KNZ70681.1"/>
    <property type="molecule type" value="Genomic_DNA"/>
</dbReference>
<organism evidence="10 11">
    <name type="scientific">Thermincola ferriacetica</name>
    <dbReference type="NCBI Taxonomy" id="281456"/>
    <lineage>
        <taxon>Bacteria</taxon>
        <taxon>Bacillati</taxon>
        <taxon>Bacillota</taxon>
        <taxon>Clostridia</taxon>
        <taxon>Eubacteriales</taxon>
        <taxon>Thermincolaceae</taxon>
        <taxon>Thermincola</taxon>
    </lineage>
</organism>
<name>A0A0L6W5D3_9FIRM</name>
<evidence type="ECO:0000256" key="1">
    <source>
        <dbReference type="ARBA" id="ARBA00006611"/>
    </source>
</evidence>
<dbReference type="SUPFAM" id="SSF52540">
    <property type="entry name" value="P-loop containing nucleoside triphosphate hydrolases"/>
    <property type="match status" value="1"/>
</dbReference>
<dbReference type="GO" id="GO:0005524">
    <property type="term" value="F:ATP binding"/>
    <property type="evidence" value="ECO:0007669"/>
    <property type="project" value="UniProtKB-KW"/>
</dbReference>
<evidence type="ECO:0000256" key="4">
    <source>
        <dbReference type="ARBA" id="ARBA00022840"/>
    </source>
</evidence>
<comment type="caution">
    <text evidence="10">The sequence shown here is derived from an EMBL/GenBank/DDBJ whole genome shotgun (WGS) entry which is preliminary data.</text>
</comment>
<evidence type="ECO:0000313" key="10">
    <source>
        <dbReference type="EMBL" id="KNZ70681.1"/>
    </source>
</evidence>
<keyword evidence="4" id="KW-0067">ATP-binding</keyword>
<dbReference type="CDD" id="cd01129">
    <property type="entry name" value="PulE-GspE-like"/>
    <property type="match status" value="1"/>
</dbReference>
<dbReference type="PATRIC" id="fig|281456.6.peg.376"/>
<reference evidence="11" key="1">
    <citation type="submission" date="2015-07" db="EMBL/GenBank/DDBJ databases">
        <title>Complete Genome of Thermincola ferriacetica strain Z-0001T.</title>
        <authorList>
            <person name="Lusk B."/>
            <person name="Badalamenti J.P."/>
            <person name="Parameswaran P."/>
            <person name="Bond D.R."/>
            <person name="Torres C.I."/>
        </authorList>
    </citation>
    <scope>NUCLEOTIDE SEQUENCE [LARGE SCALE GENOMIC DNA]</scope>
    <source>
        <strain evidence="11">Z-0001</strain>
    </source>
</reference>
<dbReference type="InterPro" id="IPR027417">
    <property type="entry name" value="P-loop_NTPase"/>
</dbReference>
<dbReference type="InterPro" id="IPR013369">
    <property type="entry name" value="T2SS_GspE"/>
</dbReference>
<evidence type="ECO:0000256" key="3">
    <source>
        <dbReference type="ARBA" id="ARBA00022741"/>
    </source>
</evidence>
<comment type="similarity">
    <text evidence="1">Belongs to the GSP E family.</text>
</comment>
<gene>
    <name evidence="10" type="ORF">Tfer_0359</name>
</gene>
<evidence type="ECO:0000256" key="6">
    <source>
        <dbReference type="ARBA" id="ARBA00022967"/>
    </source>
</evidence>
<dbReference type="RefSeq" id="WP_083436711.1">
    <property type="nucleotide sequence ID" value="NZ_LGTE01000002.1"/>
</dbReference>
<dbReference type="GO" id="GO:0008564">
    <property type="term" value="F:protein-exporting ATPase activity"/>
    <property type="evidence" value="ECO:0007669"/>
    <property type="project" value="UniProtKB-EC"/>
</dbReference>
<dbReference type="PANTHER" id="PTHR30258">
    <property type="entry name" value="TYPE II SECRETION SYSTEM PROTEIN GSPE-RELATED"/>
    <property type="match status" value="1"/>
</dbReference>
<accession>A0A0L6W5D3</accession>
<keyword evidence="11" id="KW-1185">Reference proteome</keyword>
<dbReference type="Gene3D" id="3.30.450.90">
    <property type="match status" value="1"/>
</dbReference>
<dbReference type="GO" id="GO:0015627">
    <property type="term" value="C:type II protein secretion system complex"/>
    <property type="evidence" value="ECO:0007669"/>
    <property type="project" value="InterPro"/>
</dbReference>
<comment type="catalytic activity">
    <reaction evidence="8">
        <text>ATP + H2O + cellular proteinSide 1 = ADP + phosphate + cellular proteinSide 2.</text>
        <dbReference type="EC" id="7.4.2.8"/>
    </reaction>
</comment>
<keyword evidence="3" id="KW-0547">Nucleotide-binding</keyword>
<dbReference type="FunFam" id="3.40.50.300:FF:000398">
    <property type="entry name" value="Type IV pilus assembly ATPase PilB"/>
    <property type="match status" value="1"/>
</dbReference>
<evidence type="ECO:0000256" key="5">
    <source>
        <dbReference type="ARBA" id="ARBA00022927"/>
    </source>
</evidence>